<keyword evidence="9" id="KW-0812">Transmembrane</keyword>
<dbReference type="eggNOG" id="COG5002">
    <property type="taxonomic scope" value="Bacteria"/>
</dbReference>
<dbReference type="Gene3D" id="3.30.450.20">
    <property type="entry name" value="PAS domain"/>
    <property type="match status" value="1"/>
</dbReference>
<evidence type="ECO:0000256" key="3">
    <source>
        <dbReference type="ARBA" id="ARBA00012438"/>
    </source>
</evidence>
<dbReference type="Pfam" id="PF00512">
    <property type="entry name" value="HisKA"/>
    <property type="match status" value="1"/>
</dbReference>
<dbReference type="Pfam" id="PF02518">
    <property type="entry name" value="HATPase_c"/>
    <property type="match status" value="1"/>
</dbReference>
<reference evidence="11 12" key="1">
    <citation type="journal article" date="2015" name="Microbiology (Mosc.)">
        <title>Genomics of the Weissella cibaria species with an examination of its metabolic traits.</title>
        <authorList>
            <person name="Lynch K.M."/>
            <person name="Lucid A."/>
            <person name="Arendt E.K."/>
            <person name="Sleator R.D."/>
            <person name="Lucey B."/>
            <person name="Coffey A."/>
        </authorList>
    </citation>
    <scope>NUCLEOTIDE SEQUENCE [LARGE SCALE GENOMIC DNA]</scope>
    <source>
        <strain evidence="11 12">MG1</strain>
    </source>
</reference>
<dbReference type="CDD" id="cd00082">
    <property type="entry name" value="HisKA"/>
    <property type="match status" value="1"/>
</dbReference>
<evidence type="ECO:0000256" key="9">
    <source>
        <dbReference type="SAM" id="Phobius"/>
    </source>
</evidence>
<comment type="caution">
    <text evidence="11">The sequence shown here is derived from an EMBL/GenBank/DDBJ whole genome shotgun (WGS) entry which is preliminary data.</text>
</comment>
<dbReference type="InterPro" id="IPR003594">
    <property type="entry name" value="HATPase_dom"/>
</dbReference>
<evidence type="ECO:0000259" key="10">
    <source>
        <dbReference type="PROSITE" id="PS50109"/>
    </source>
</evidence>
<dbReference type="PROSITE" id="PS50109">
    <property type="entry name" value="HIS_KIN"/>
    <property type="match status" value="1"/>
</dbReference>
<comment type="subcellular location">
    <subcellularLocation>
        <location evidence="2">Membrane</location>
    </subcellularLocation>
</comment>
<sequence>MHTELMQNAKKFVAFWFLYAVLIWLILFVASALGDQVISLKFHVLVLLSMFLSGATTLALDLQQQRRDAHMAIFIDKLRDLHTDNTRAGHILMRPDDSLAPLAEAINDVQRLNRDRIKLLQQQGSTLAALMTNMPLGALRITPERTIIQMNAQAQDMLAVDRDALGRDYSDVIKHHRLISLLEQALKMETQVRELVKFDNRMLDVSLVYYETRERHHELLVLLYDMTEVTQMQDMQSAFVANASHELRTPLTAIAGFTETLLAGAKDDPAALDEFLHIIQSETSRLLALTEDILALAKSPERLSKVAPVNVANIATEIFEANKTAADTLGLQLQNEISPSFTVNQDESVVRQILTNLIVNAIKYNRPGGLVKVAAMVTASEFVMAVKDTGLGISSEEQSRIFERFYRIDKSRNQAIPGTGLGLAIVQDLVSKSQGTIELDSQVGVGSTITVNLPLQ</sequence>
<keyword evidence="6" id="KW-0418">Kinase</keyword>
<dbReference type="SMART" id="SM00387">
    <property type="entry name" value="HATPase_c"/>
    <property type="match status" value="1"/>
</dbReference>
<dbReference type="STRING" id="137591.AO080_08045"/>
<keyword evidence="4" id="KW-0597">Phosphoprotein</keyword>
<dbReference type="GO" id="GO:0000155">
    <property type="term" value="F:phosphorelay sensor kinase activity"/>
    <property type="evidence" value="ECO:0007669"/>
    <property type="project" value="InterPro"/>
</dbReference>
<evidence type="ECO:0000313" key="11">
    <source>
        <dbReference type="EMBL" id="KIU19750.1"/>
    </source>
</evidence>
<comment type="catalytic activity">
    <reaction evidence="1">
        <text>ATP + protein L-histidine = ADP + protein N-phospho-L-histidine.</text>
        <dbReference type="EC" id="2.7.13.3"/>
    </reaction>
</comment>
<dbReference type="InterPro" id="IPR000014">
    <property type="entry name" value="PAS"/>
</dbReference>
<dbReference type="Gene3D" id="1.10.287.130">
    <property type="match status" value="1"/>
</dbReference>
<dbReference type="SUPFAM" id="SSF47384">
    <property type="entry name" value="Homodimeric domain of signal transducing histidine kinase"/>
    <property type="match status" value="1"/>
</dbReference>
<dbReference type="Gene3D" id="3.30.565.10">
    <property type="entry name" value="Histidine kinase-like ATPase, C-terminal domain"/>
    <property type="match status" value="1"/>
</dbReference>
<evidence type="ECO:0000256" key="4">
    <source>
        <dbReference type="ARBA" id="ARBA00022553"/>
    </source>
</evidence>
<dbReference type="EMBL" id="JWHU01000034">
    <property type="protein sequence ID" value="KIU19750.1"/>
    <property type="molecule type" value="Genomic_DNA"/>
</dbReference>
<protein>
    <recommendedName>
        <fullName evidence="3">histidine kinase</fullName>
        <ecNumber evidence="3">2.7.13.3</ecNumber>
    </recommendedName>
</protein>
<dbReference type="AlphaFoldDB" id="A0A0D1LGU3"/>
<dbReference type="CDD" id="cd00075">
    <property type="entry name" value="HATPase"/>
    <property type="match status" value="1"/>
</dbReference>
<dbReference type="PANTHER" id="PTHR45453">
    <property type="entry name" value="PHOSPHATE REGULON SENSOR PROTEIN PHOR"/>
    <property type="match status" value="1"/>
</dbReference>
<dbReference type="PRINTS" id="PR00344">
    <property type="entry name" value="BCTRLSENSOR"/>
</dbReference>
<evidence type="ECO:0000313" key="12">
    <source>
        <dbReference type="Proteomes" id="UP000032287"/>
    </source>
</evidence>
<dbReference type="PATRIC" id="fig|137591.25.peg.1742"/>
<dbReference type="EC" id="2.7.13.3" evidence="3"/>
<dbReference type="InterPro" id="IPR005467">
    <property type="entry name" value="His_kinase_dom"/>
</dbReference>
<keyword evidence="8 9" id="KW-0472">Membrane</keyword>
<dbReference type="Pfam" id="PF13188">
    <property type="entry name" value="PAS_8"/>
    <property type="match status" value="1"/>
</dbReference>
<evidence type="ECO:0000256" key="8">
    <source>
        <dbReference type="ARBA" id="ARBA00023136"/>
    </source>
</evidence>
<evidence type="ECO:0000256" key="7">
    <source>
        <dbReference type="ARBA" id="ARBA00023012"/>
    </source>
</evidence>
<dbReference type="InterPro" id="IPR003661">
    <property type="entry name" value="HisK_dim/P_dom"/>
</dbReference>
<dbReference type="InterPro" id="IPR035965">
    <property type="entry name" value="PAS-like_dom_sf"/>
</dbReference>
<feature type="domain" description="Histidine kinase" evidence="10">
    <location>
        <begin position="242"/>
        <end position="456"/>
    </location>
</feature>
<dbReference type="InterPro" id="IPR036890">
    <property type="entry name" value="HATPase_C_sf"/>
</dbReference>
<dbReference type="InterPro" id="IPR036097">
    <property type="entry name" value="HisK_dim/P_sf"/>
</dbReference>
<dbReference type="SUPFAM" id="SSF55874">
    <property type="entry name" value="ATPase domain of HSP90 chaperone/DNA topoisomerase II/histidine kinase"/>
    <property type="match status" value="1"/>
</dbReference>
<dbReference type="FunFam" id="1.10.287.130:FF:000001">
    <property type="entry name" value="Two-component sensor histidine kinase"/>
    <property type="match status" value="1"/>
</dbReference>
<name>A0A0D1LGU3_9LACO</name>
<accession>A0A0D1LGU3</accession>
<evidence type="ECO:0000256" key="5">
    <source>
        <dbReference type="ARBA" id="ARBA00022679"/>
    </source>
</evidence>
<keyword evidence="12" id="KW-1185">Reference proteome</keyword>
<keyword evidence="7" id="KW-0902">Two-component regulatory system</keyword>
<dbReference type="Proteomes" id="UP000032287">
    <property type="component" value="Unassembled WGS sequence"/>
</dbReference>
<dbReference type="SMART" id="SM00388">
    <property type="entry name" value="HisKA"/>
    <property type="match status" value="1"/>
</dbReference>
<dbReference type="SUPFAM" id="SSF55785">
    <property type="entry name" value="PYP-like sensor domain (PAS domain)"/>
    <property type="match status" value="1"/>
</dbReference>
<dbReference type="InterPro" id="IPR004358">
    <property type="entry name" value="Sig_transdc_His_kin-like_C"/>
</dbReference>
<feature type="transmembrane region" description="Helical" evidence="9">
    <location>
        <begin position="12"/>
        <end position="34"/>
    </location>
</feature>
<keyword evidence="9" id="KW-1133">Transmembrane helix</keyword>
<gene>
    <name evidence="11" type="primary">phoR_3</name>
    <name evidence="11" type="ORF">QX99_01771</name>
</gene>
<dbReference type="RefSeq" id="WP_043711923.1">
    <property type="nucleotide sequence ID" value="NZ_JALOCT010000001.1"/>
</dbReference>
<keyword evidence="5 11" id="KW-0808">Transferase</keyword>
<dbReference type="GO" id="GO:0005886">
    <property type="term" value="C:plasma membrane"/>
    <property type="evidence" value="ECO:0007669"/>
    <property type="project" value="TreeGrafter"/>
</dbReference>
<dbReference type="InterPro" id="IPR050351">
    <property type="entry name" value="BphY/WalK/GraS-like"/>
</dbReference>
<dbReference type="FunFam" id="3.30.565.10:FF:000006">
    <property type="entry name" value="Sensor histidine kinase WalK"/>
    <property type="match status" value="1"/>
</dbReference>
<evidence type="ECO:0000256" key="2">
    <source>
        <dbReference type="ARBA" id="ARBA00004370"/>
    </source>
</evidence>
<evidence type="ECO:0000256" key="6">
    <source>
        <dbReference type="ARBA" id="ARBA00022777"/>
    </source>
</evidence>
<dbReference type="PANTHER" id="PTHR45453:SF1">
    <property type="entry name" value="PHOSPHATE REGULON SENSOR PROTEIN PHOR"/>
    <property type="match status" value="1"/>
</dbReference>
<dbReference type="GO" id="GO:0016036">
    <property type="term" value="P:cellular response to phosphate starvation"/>
    <property type="evidence" value="ECO:0007669"/>
    <property type="project" value="TreeGrafter"/>
</dbReference>
<proteinExistence type="predicted"/>
<evidence type="ECO:0000256" key="1">
    <source>
        <dbReference type="ARBA" id="ARBA00000085"/>
    </source>
</evidence>
<organism evidence="11 12">
    <name type="scientific">Weissella cibaria</name>
    <dbReference type="NCBI Taxonomy" id="137591"/>
    <lineage>
        <taxon>Bacteria</taxon>
        <taxon>Bacillati</taxon>
        <taxon>Bacillota</taxon>
        <taxon>Bacilli</taxon>
        <taxon>Lactobacillales</taxon>
        <taxon>Lactobacillaceae</taxon>
        <taxon>Weissella</taxon>
    </lineage>
</organism>
<dbReference type="GO" id="GO:0004721">
    <property type="term" value="F:phosphoprotein phosphatase activity"/>
    <property type="evidence" value="ECO:0007669"/>
    <property type="project" value="TreeGrafter"/>
</dbReference>